<dbReference type="EMBL" id="UZAM01019388">
    <property type="protein sequence ID" value="VDP52809.1"/>
    <property type="molecule type" value="Genomic_DNA"/>
</dbReference>
<accession>A0A183JAN1</accession>
<gene>
    <name evidence="1" type="ORF">SBAD_LOCUS12929</name>
</gene>
<reference evidence="1 2" key="2">
    <citation type="submission" date="2018-11" db="EMBL/GenBank/DDBJ databases">
        <authorList>
            <consortium name="Pathogen Informatics"/>
        </authorList>
    </citation>
    <scope>NUCLEOTIDE SEQUENCE [LARGE SCALE GENOMIC DNA]</scope>
</reference>
<dbReference type="WBParaSite" id="SBAD_0001334201-mRNA-1">
    <property type="protein sequence ID" value="SBAD_0001334201-mRNA-1"/>
    <property type="gene ID" value="SBAD_0001334201"/>
</dbReference>
<name>A0A183JAN1_9BILA</name>
<organism evidence="3">
    <name type="scientific">Soboliphyme baturini</name>
    <dbReference type="NCBI Taxonomy" id="241478"/>
    <lineage>
        <taxon>Eukaryota</taxon>
        <taxon>Metazoa</taxon>
        <taxon>Ecdysozoa</taxon>
        <taxon>Nematoda</taxon>
        <taxon>Enoplea</taxon>
        <taxon>Dorylaimia</taxon>
        <taxon>Dioctophymatida</taxon>
        <taxon>Dioctophymatoidea</taxon>
        <taxon>Soboliphymatidae</taxon>
        <taxon>Soboliphyme</taxon>
    </lineage>
</organism>
<keyword evidence="2" id="KW-1185">Reference proteome</keyword>
<evidence type="ECO:0000313" key="2">
    <source>
        <dbReference type="Proteomes" id="UP000270296"/>
    </source>
</evidence>
<evidence type="ECO:0000313" key="3">
    <source>
        <dbReference type="WBParaSite" id="SBAD_0001334201-mRNA-1"/>
    </source>
</evidence>
<dbReference type="AlphaFoldDB" id="A0A183JAN1"/>
<sequence length="47" mass="5001">MVACIDKRPTARRLISGKSKAAQCHYSEGNVRLSAPSVVPKCEIAAS</sequence>
<evidence type="ECO:0000313" key="1">
    <source>
        <dbReference type="EMBL" id="VDP52809.1"/>
    </source>
</evidence>
<dbReference type="Proteomes" id="UP000270296">
    <property type="component" value="Unassembled WGS sequence"/>
</dbReference>
<proteinExistence type="predicted"/>
<reference evidence="3" key="1">
    <citation type="submission" date="2016-06" db="UniProtKB">
        <authorList>
            <consortium name="WormBaseParasite"/>
        </authorList>
    </citation>
    <scope>IDENTIFICATION</scope>
</reference>
<protein>
    <submittedName>
        <fullName evidence="1 3">Uncharacterized protein</fullName>
    </submittedName>
</protein>